<dbReference type="InterPro" id="IPR005545">
    <property type="entry name" value="YCII"/>
</dbReference>
<protein>
    <recommendedName>
        <fullName evidence="1">YCII-related domain-containing protein</fullName>
    </recommendedName>
</protein>
<evidence type="ECO:0000313" key="2">
    <source>
        <dbReference type="EMBL" id="KAL2788095.1"/>
    </source>
</evidence>
<dbReference type="SUPFAM" id="SSF54909">
    <property type="entry name" value="Dimeric alpha+beta barrel"/>
    <property type="match status" value="1"/>
</dbReference>
<reference evidence="2 3" key="1">
    <citation type="submission" date="2024-07" db="EMBL/GenBank/DDBJ databases">
        <title>Section-level genome sequencing and comparative genomics of Aspergillus sections Usti and Cavernicolus.</title>
        <authorList>
            <consortium name="Lawrence Berkeley National Laboratory"/>
            <person name="Nybo J.L."/>
            <person name="Vesth T.C."/>
            <person name="Theobald S."/>
            <person name="Frisvad J.C."/>
            <person name="Larsen T.O."/>
            <person name="Kjaerboelling I."/>
            <person name="Rothschild-Mancinelli K."/>
            <person name="Lyhne E.K."/>
            <person name="Kogle M.E."/>
            <person name="Barry K."/>
            <person name="Clum A."/>
            <person name="Na H."/>
            <person name="Ledsgaard L."/>
            <person name="Lin J."/>
            <person name="Lipzen A."/>
            <person name="Kuo A."/>
            <person name="Riley R."/>
            <person name="Mondo S."/>
            <person name="Labutti K."/>
            <person name="Haridas S."/>
            <person name="Pangalinan J."/>
            <person name="Salamov A.A."/>
            <person name="Simmons B.A."/>
            <person name="Magnuson J.K."/>
            <person name="Chen J."/>
            <person name="Drula E."/>
            <person name="Henrissat B."/>
            <person name="Wiebenga A."/>
            <person name="Lubbers R.J."/>
            <person name="Gomes A.C."/>
            <person name="Makela M.R."/>
            <person name="Stajich J."/>
            <person name="Grigoriev I.V."/>
            <person name="Mortensen U.H."/>
            <person name="De Vries R.P."/>
            <person name="Baker S.E."/>
            <person name="Andersen M.R."/>
        </authorList>
    </citation>
    <scope>NUCLEOTIDE SEQUENCE [LARGE SCALE GENOMIC DNA]</scope>
    <source>
        <strain evidence="2 3">CBS 209.92</strain>
    </source>
</reference>
<evidence type="ECO:0000259" key="1">
    <source>
        <dbReference type="Pfam" id="PF03795"/>
    </source>
</evidence>
<dbReference type="EMBL" id="JBFTWV010000085">
    <property type="protein sequence ID" value="KAL2788095.1"/>
    <property type="molecule type" value="Genomic_DNA"/>
</dbReference>
<name>A0ABR4FXV8_9EURO</name>
<proteinExistence type="predicted"/>
<dbReference type="Pfam" id="PF03795">
    <property type="entry name" value="YCII"/>
    <property type="match status" value="1"/>
</dbReference>
<dbReference type="Gene3D" id="3.30.70.1060">
    <property type="entry name" value="Dimeric alpha+beta barrel"/>
    <property type="match status" value="1"/>
</dbReference>
<organism evidence="2 3">
    <name type="scientific">Aspergillus keveii</name>
    <dbReference type="NCBI Taxonomy" id="714993"/>
    <lineage>
        <taxon>Eukaryota</taxon>
        <taxon>Fungi</taxon>
        <taxon>Dikarya</taxon>
        <taxon>Ascomycota</taxon>
        <taxon>Pezizomycotina</taxon>
        <taxon>Eurotiomycetes</taxon>
        <taxon>Eurotiomycetidae</taxon>
        <taxon>Eurotiales</taxon>
        <taxon>Aspergillaceae</taxon>
        <taxon>Aspergillus</taxon>
        <taxon>Aspergillus subgen. Nidulantes</taxon>
    </lineage>
</organism>
<feature type="domain" description="YCII-related" evidence="1">
    <location>
        <begin position="63"/>
        <end position="147"/>
    </location>
</feature>
<dbReference type="Proteomes" id="UP001610563">
    <property type="component" value="Unassembled WGS sequence"/>
</dbReference>
<sequence>MLTGITRFIKSTTTKGLSLLQCLSRTPLATTRIPLHLATARAPFHSSIPCFFSRTAAAMSKEFLCILPDKPDAQARRLEVRPKHLEGVKPLVAAGKIVVGGAMLNAHPAEGETPSFKGSMLICIVDTEEEAWEIIKNDIYVKSDVWDLDAAQVIPFKAAVRVGS</sequence>
<evidence type="ECO:0000313" key="3">
    <source>
        <dbReference type="Proteomes" id="UP001610563"/>
    </source>
</evidence>
<accession>A0ABR4FXV8</accession>
<dbReference type="InterPro" id="IPR011008">
    <property type="entry name" value="Dimeric_a/b-barrel"/>
</dbReference>
<dbReference type="InterPro" id="IPR051807">
    <property type="entry name" value="Sec-metab_biosynth-assoc"/>
</dbReference>
<keyword evidence="3" id="KW-1185">Reference proteome</keyword>
<comment type="caution">
    <text evidence="2">The sequence shown here is derived from an EMBL/GenBank/DDBJ whole genome shotgun (WGS) entry which is preliminary data.</text>
</comment>
<dbReference type="PANTHER" id="PTHR33606">
    <property type="entry name" value="PROTEIN YCII"/>
    <property type="match status" value="1"/>
</dbReference>
<dbReference type="PANTHER" id="PTHR33606:SF3">
    <property type="entry name" value="PROTEIN YCII"/>
    <property type="match status" value="1"/>
</dbReference>
<gene>
    <name evidence="2" type="ORF">BJX66DRAFT_309563</name>
</gene>